<organism evidence="2 3">
    <name type="scientific">Cymbomonas tetramitiformis</name>
    <dbReference type="NCBI Taxonomy" id="36881"/>
    <lineage>
        <taxon>Eukaryota</taxon>
        <taxon>Viridiplantae</taxon>
        <taxon>Chlorophyta</taxon>
        <taxon>Pyramimonadophyceae</taxon>
        <taxon>Pyramimonadales</taxon>
        <taxon>Pyramimonadaceae</taxon>
        <taxon>Cymbomonas</taxon>
    </lineage>
</organism>
<dbReference type="AlphaFoldDB" id="A0AAE0FF62"/>
<keyword evidence="3" id="KW-1185">Reference proteome</keyword>
<proteinExistence type="predicted"/>
<protein>
    <submittedName>
        <fullName evidence="2">Uncharacterized protein</fullName>
    </submittedName>
</protein>
<accession>A0AAE0FF62</accession>
<evidence type="ECO:0000313" key="2">
    <source>
        <dbReference type="EMBL" id="KAK3258686.1"/>
    </source>
</evidence>
<name>A0AAE0FF62_9CHLO</name>
<feature type="compositionally biased region" description="Basic and acidic residues" evidence="1">
    <location>
        <begin position="34"/>
        <end position="45"/>
    </location>
</feature>
<gene>
    <name evidence="2" type="ORF">CYMTET_32277</name>
</gene>
<comment type="caution">
    <text evidence="2">The sequence shown here is derived from an EMBL/GenBank/DDBJ whole genome shotgun (WGS) entry which is preliminary data.</text>
</comment>
<dbReference type="Proteomes" id="UP001190700">
    <property type="component" value="Unassembled WGS sequence"/>
</dbReference>
<reference evidence="2 3" key="1">
    <citation type="journal article" date="2015" name="Genome Biol. Evol.">
        <title>Comparative Genomics of a Bacterivorous Green Alga Reveals Evolutionary Causalities and Consequences of Phago-Mixotrophic Mode of Nutrition.</title>
        <authorList>
            <person name="Burns J.A."/>
            <person name="Paasch A."/>
            <person name="Narechania A."/>
            <person name="Kim E."/>
        </authorList>
    </citation>
    <scope>NUCLEOTIDE SEQUENCE [LARGE SCALE GENOMIC DNA]</scope>
    <source>
        <strain evidence="2 3">PLY_AMNH</strain>
    </source>
</reference>
<feature type="region of interest" description="Disordered" evidence="1">
    <location>
        <begin position="17"/>
        <end position="47"/>
    </location>
</feature>
<evidence type="ECO:0000256" key="1">
    <source>
        <dbReference type="SAM" id="MobiDB-lite"/>
    </source>
</evidence>
<dbReference type="EMBL" id="LGRX02019334">
    <property type="protein sequence ID" value="KAK3258686.1"/>
    <property type="molecule type" value="Genomic_DNA"/>
</dbReference>
<evidence type="ECO:0000313" key="3">
    <source>
        <dbReference type="Proteomes" id="UP001190700"/>
    </source>
</evidence>
<sequence>MGRADGQCWRLLPRPLIREGDGEAAGEQEGLPRGGREPWRPRVGDELMPPLCAPRGVSFPSLGMGSLGLQPGSTFRSPRMLKPSVSGSIQARLSTRVWGYSARVPGVSQAPQGMQATMWKGRAG</sequence>